<keyword evidence="3" id="KW-1185">Reference proteome</keyword>
<protein>
    <recommendedName>
        <fullName evidence="1">DUF1996 domain-containing protein</fullName>
    </recommendedName>
</protein>
<gene>
    <name evidence="2" type="ORF">SUNI508_13485</name>
</gene>
<dbReference type="Pfam" id="PF09362">
    <property type="entry name" value="DUF1996"/>
    <property type="match status" value="1"/>
</dbReference>
<evidence type="ECO:0000313" key="3">
    <source>
        <dbReference type="Proteomes" id="UP001408356"/>
    </source>
</evidence>
<comment type="caution">
    <text evidence="2">The sequence shown here is derived from an EMBL/GenBank/DDBJ whole genome shotgun (WGS) entry which is preliminary data.</text>
</comment>
<organism evidence="2 3">
    <name type="scientific">Seiridium unicorne</name>
    <dbReference type="NCBI Taxonomy" id="138068"/>
    <lineage>
        <taxon>Eukaryota</taxon>
        <taxon>Fungi</taxon>
        <taxon>Dikarya</taxon>
        <taxon>Ascomycota</taxon>
        <taxon>Pezizomycotina</taxon>
        <taxon>Sordariomycetes</taxon>
        <taxon>Xylariomycetidae</taxon>
        <taxon>Amphisphaeriales</taxon>
        <taxon>Sporocadaceae</taxon>
        <taxon>Seiridium</taxon>
    </lineage>
</organism>
<dbReference type="PANTHER" id="PTHR43662:SF6">
    <property type="entry name" value="DUF1996 DOMAIN-CONTAINING PROTEIN"/>
    <property type="match status" value="1"/>
</dbReference>
<evidence type="ECO:0000313" key="2">
    <source>
        <dbReference type="EMBL" id="KAK9424766.1"/>
    </source>
</evidence>
<accession>A0ABR2VE07</accession>
<dbReference type="EMBL" id="JARVKF010000032">
    <property type="protein sequence ID" value="KAK9424766.1"/>
    <property type="molecule type" value="Genomic_DNA"/>
</dbReference>
<sequence>MLRLGCPRLVIDRLDPLINPGAIHSPHIHRIVGGNGFNASMTTSDVSATATCTTCEFSEDFSNYWTANLYFKVRNGTYKRVQQRGAALQFSDTYSNKMADGILVYYVSAQPGSITAFKPGFRMLVGDPNQRSRPNTRLKHQNFYRCYTGPNYGPISLLLAKTTGRCLSLSSPRPHPAADHADYVFGWKGDALEKAMNATNCMGADLKTQQLDAGTKCGVKRVVDEDHDGWIKELPGMTMPM</sequence>
<dbReference type="InterPro" id="IPR018535">
    <property type="entry name" value="DUF1996"/>
</dbReference>
<dbReference type="Proteomes" id="UP001408356">
    <property type="component" value="Unassembled WGS sequence"/>
</dbReference>
<reference evidence="2 3" key="1">
    <citation type="journal article" date="2024" name="J. Plant Pathol.">
        <title>Sequence and assembly of the genome of Seiridium unicorne, isolate CBS 538.82, causal agent of cypress canker disease.</title>
        <authorList>
            <person name="Scali E."/>
            <person name="Rocca G.D."/>
            <person name="Danti R."/>
            <person name="Garbelotto M."/>
            <person name="Barberini S."/>
            <person name="Baroncelli R."/>
            <person name="Emiliani G."/>
        </authorList>
    </citation>
    <scope>NUCLEOTIDE SEQUENCE [LARGE SCALE GENOMIC DNA]</scope>
    <source>
        <strain evidence="2 3">BM-138-508</strain>
    </source>
</reference>
<evidence type="ECO:0000259" key="1">
    <source>
        <dbReference type="Pfam" id="PF09362"/>
    </source>
</evidence>
<proteinExistence type="predicted"/>
<name>A0ABR2VE07_9PEZI</name>
<dbReference type="PANTHER" id="PTHR43662">
    <property type="match status" value="1"/>
</dbReference>
<feature type="domain" description="DUF1996" evidence="1">
    <location>
        <begin position="15"/>
        <end position="150"/>
    </location>
</feature>